<comment type="caution">
    <text evidence="1">The sequence shown here is derived from an EMBL/GenBank/DDBJ whole genome shotgun (WGS) entry which is preliminary data.</text>
</comment>
<gene>
    <name evidence="1" type="ORF">Tci_924479</name>
</gene>
<dbReference type="EMBL" id="BKCJ011783183">
    <property type="protein sequence ID" value="GFD52510.1"/>
    <property type="molecule type" value="Genomic_DNA"/>
</dbReference>
<protein>
    <submittedName>
        <fullName evidence="1">Uncharacterized protein</fullName>
    </submittedName>
</protein>
<name>A0A699X1X8_TANCI</name>
<sequence>DIRRHPVADAREGDVDPVLAKLQFLYFETIDPDRQARLGDHHPAIAGIDLDAQARLQQHEHRAGSPRLGQTGHRVSDGRFARGALEAAVEFGQAHAELGGRFEDAAQ</sequence>
<feature type="non-terminal residue" evidence="1">
    <location>
        <position position="1"/>
    </location>
</feature>
<organism evidence="1">
    <name type="scientific">Tanacetum cinerariifolium</name>
    <name type="common">Dalmatian daisy</name>
    <name type="synonym">Chrysanthemum cinerariifolium</name>
    <dbReference type="NCBI Taxonomy" id="118510"/>
    <lineage>
        <taxon>Eukaryota</taxon>
        <taxon>Viridiplantae</taxon>
        <taxon>Streptophyta</taxon>
        <taxon>Embryophyta</taxon>
        <taxon>Tracheophyta</taxon>
        <taxon>Spermatophyta</taxon>
        <taxon>Magnoliopsida</taxon>
        <taxon>eudicotyledons</taxon>
        <taxon>Gunneridae</taxon>
        <taxon>Pentapetalae</taxon>
        <taxon>asterids</taxon>
        <taxon>campanulids</taxon>
        <taxon>Asterales</taxon>
        <taxon>Asteraceae</taxon>
        <taxon>Asteroideae</taxon>
        <taxon>Anthemideae</taxon>
        <taxon>Anthemidinae</taxon>
        <taxon>Tanacetum</taxon>
    </lineage>
</organism>
<proteinExistence type="predicted"/>
<reference evidence="1" key="1">
    <citation type="journal article" date="2019" name="Sci. Rep.">
        <title>Draft genome of Tanacetum cinerariifolium, the natural source of mosquito coil.</title>
        <authorList>
            <person name="Yamashiro T."/>
            <person name="Shiraishi A."/>
            <person name="Satake H."/>
            <person name="Nakayama K."/>
        </authorList>
    </citation>
    <scope>NUCLEOTIDE SEQUENCE</scope>
</reference>
<dbReference type="AlphaFoldDB" id="A0A699X1X8"/>
<evidence type="ECO:0000313" key="1">
    <source>
        <dbReference type="EMBL" id="GFD52510.1"/>
    </source>
</evidence>
<accession>A0A699X1X8</accession>
<feature type="non-terminal residue" evidence="1">
    <location>
        <position position="107"/>
    </location>
</feature>